<dbReference type="AlphaFoldDB" id="A0A5C3MSJ6"/>
<reference evidence="2 3" key="1">
    <citation type="journal article" date="2019" name="Nat. Ecol. Evol.">
        <title>Megaphylogeny resolves global patterns of mushroom evolution.</title>
        <authorList>
            <person name="Varga T."/>
            <person name="Krizsan K."/>
            <person name="Foldi C."/>
            <person name="Dima B."/>
            <person name="Sanchez-Garcia M."/>
            <person name="Sanchez-Ramirez S."/>
            <person name="Szollosi G.J."/>
            <person name="Szarkandi J.G."/>
            <person name="Papp V."/>
            <person name="Albert L."/>
            <person name="Andreopoulos W."/>
            <person name="Angelini C."/>
            <person name="Antonin V."/>
            <person name="Barry K.W."/>
            <person name="Bougher N.L."/>
            <person name="Buchanan P."/>
            <person name="Buyck B."/>
            <person name="Bense V."/>
            <person name="Catcheside P."/>
            <person name="Chovatia M."/>
            <person name="Cooper J."/>
            <person name="Damon W."/>
            <person name="Desjardin D."/>
            <person name="Finy P."/>
            <person name="Geml J."/>
            <person name="Haridas S."/>
            <person name="Hughes K."/>
            <person name="Justo A."/>
            <person name="Karasinski D."/>
            <person name="Kautmanova I."/>
            <person name="Kiss B."/>
            <person name="Kocsube S."/>
            <person name="Kotiranta H."/>
            <person name="LaButti K.M."/>
            <person name="Lechner B.E."/>
            <person name="Liimatainen K."/>
            <person name="Lipzen A."/>
            <person name="Lukacs Z."/>
            <person name="Mihaltcheva S."/>
            <person name="Morgado L.N."/>
            <person name="Niskanen T."/>
            <person name="Noordeloos M.E."/>
            <person name="Ohm R.A."/>
            <person name="Ortiz-Santana B."/>
            <person name="Ovrebo C."/>
            <person name="Racz N."/>
            <person name="Riley R."/>
            <person name="Savchenko A."/>
            <person name="Shiryaev A."/>
            <person name="Soop K."/>
            <person name="Spirin V."/>
            <person name="Szebenyi C."/>
            <person name="Tomsovsky M."/>
            <person name="Tulloss R.E."/>
            <person name="Uehling J."/>
            <person name="Grigoriev I.V."/>
            <person name="Vagvolgyi C."/>
            <person name="Papp T."/>
            <person name="Martin F.M."/>
            <person name="Miettinen O."/>
            <person name="Hibbett D.S."/>
            <person name="Nagy L.G."/>
        </authorList>
    </citation>
    <scope>NUCLEOTIDE SEQUENCE [LARGE SCALE GENOMIC DNA]</scope>
    <source>
        <strain evidence="2 3">OMC1185</strain>
    </source>
</reference>
<gene>
    <name evidence="2" type="ORF">OE88DRAFT_1664108</name>
</gene>
<feature type="compositionally biased region" description="Low complexity" evidence="1">
    <location>
        <begin position="97"/>
        <end position="111"/>
    </location>
</feature>
<keyword evidence="3" id="KW-1185">Reference proteome</keyword>
<protein>
    <submittedName>
        <fullName evidence="2">Uncharacterized protein</fullName>
    </submittedName>
</protein>
<dbReference type="EMBL" id="ML213519">
    <property type="protein sequence ID" value="TFK48364.1"/>
    <property type="molecule type" value="Genomic_DNA"/>
</dbReference>
<feature type="region of interest" description="Disordered" evidence="1">
    <location>
        <begin position="86"/>
        <end position="148"/>
    </location>
</feature>
<evidence type="ECO:0000313" key="2">
    <source>
        <dbReference type="EMBL" id="TFK48364.1"/>
    </source>
</evidence>
<dbReference type="Proteomes" id="UP000305948">
    <property type="component" value="Unassembled WGS sequence"/>
</dbReference>
<sequence length="148" mass="15863">MPSIKVTPTVVNTARTLDSEHSDALQHRAISRPLRRVLTGSEILNFGHHRYSARLPSINPYARPTLSKIHPACKYATPILMSWSTTPITDPITHGTSPTPGSSSSSYLHSPAPSPPGLRESESSGRTDSCPGRGALGHQSGRCTANSR</sequence>
<accession>A0A5C3MSJ6</accession>
<proteinExistence type="predicted"/>
<evidence type="ECO:0000313" key="3">
    <source>
        <dbReference type="Proteomes" id="UP000305948"/>
    </source>
</evidence>
<evidence type="ECO:0000256" key="1">
    <source>
        <dbReference type="SAM" id="MobiDB-lite"/>
    </source>
</evidence>
<organism evidence="2 3">
    <name type="scientific">Heliocybe sulcata</name>
    <dbReference type="NCBI Taxonomy" id="5364"/>
    <lineage>
        <taxon>Eukaryota</taxon>
        <taxon>Fungi</taxon>
        <taxon>Dikarya</taxon>
        <taxon>Basidiomycota</taxon>
        <taxon>Agaricomycotina</taxon>
        <taxon>Agaricomycetes</taxon>
        <taxon>Gloeophyllales</taxon>
        <taxon>Gloeophyllaceae</taxon>
        <taxon>Heliocybe</taxon>
    </lineage>
</organism>
<name>A0A5C3MSJ6_9AGAM</name>